<dbReference type="InterPro" id="IPR043717">
    <property type="entry name" value="DUF5658"/>
</dbReference>
<feature type="domain" description="DUF5658" evidence="2">
    <location>
        <begin position="44"/>
        <end position="122"/>
    </location>
</feature>
<keyword evidence="1" id="KW-0812">Transmembrane</keyword>
<dbReference type="EMBL" id="REFS01000001">
    <property type="protein sequence ID" value="RMB25431.1"/>
    <property type="molecule type" value="Genomic_DNA"/>
</dbReference>
<organism evidence="4 5">
    <name type="scientific">Haloplanus aerogenes</name>
    <dbReference type="NCBI Taxonomy" id="660522"/>
    <lineage>
        <taxon>Archaea</taxon>
        <taxon>Methanobacteriati</taxon>
        <taxon>Methanobacteriota</taxon>
        <taxon>Stenosarchaea group</taxon>
        <taxon>Halobacteria</taxon>
        <taxon>Halobacteriales</taxon>
        <taxon>Haloferacaceae</taxon>
        <taxon>Haloplanus</taxon>
    </lineage>
</organism>
<feature type="transmembrane region" description="Helical" evidence="1">
    <location>
        <begin position="110"/>
        <end position="128"/>
    </location>
</feature>
<dbReference type="Proteomes" id="UP000282007">
    <property type="component" value="Chromosome"/>
</dbReference>
<reference evidence="4" key="3">
    <citation type="submission" date="2018-10" db="EMBL/GenBank/DDBJ databases">
        <authorList>
            <person name="Whitman W."/>
            <person name="Huntemann M."/>
            <person name="Clum A."/>
            <person name="Pillay M."/>
            <person name="Palaniappan K."/>
            <person name="Varghese N."/>
            <person name="Mikhailova N."/>
            <person name="Stamatis D."/>
            <person name="Reddy T."/>
            <person name="Daum C."/>
            <person name="Shapiro N."/>
            <person name="Ivanova N."/>
            <person name="Kyrpides N."/>
            <person name="Woyke T."/>
        </authorList>
    </citation>
    <scope>NUCLEOTIDE SEQUENCE</scope>
    <source>
        <strain evidence="4">CGMCC 1.10124</strain>
    </source>
</reference>
<reference evidence="4 5" key="1">
    <citation type="journal article" date="2015" name="Stand. Genomic Sci.">
        <title>Genomic Encyclopedia of Bacterial and Archaeal Type Strains, Phase III: the genomes of soil and plant-associated and newly described type strains.</title>
        <authorList>
            <person name="Whitman W.B."/>
            <person name="Woyke T."/>
            <person name="Klenk H.P."/>
            <person name="Zhou Y."/>
            <person name="Lilburn T.G."/>
            <person name="Beck B.J."/>
            <person name="De Vos P."/>
            <person name="Vandamme P."/>
            <person name="Eisen J.A."/>
            <person name="Garrity G."/>
            <person name="Hugenholtz P."/>
            <person name="Kyrpides N.C."/>
        </authorList>
    </citation>
    <scope>NUCLEOTIDE SEQUENCE [LARGE SCALE GENOMIC DNA]</scope>
    <source>
        <strain evidence="4 5">CGMCC 1.10124</strain>
    </source>
</reference>
<dbReference type="EMBL" id="CP034145">
    <property type="protein sequence ID" value="AZH25698.1"/>
    <property type="molecule type" value="Genomic_DNA"/>
</dbReference>
<accession>A0A3M0DTX1</accession>
<feature type="transmembrane region" description="Helical" evidence="1">
    <location>
        <begin position="70"/>
        <end position="98"/>
    </location>
</feature>
<dbReference type="GeneID" id="38471629"/>
<evidence type="ECO:0000256" key="1">
    <source>
        <dbReference type="SAM" id="Phobius"/>
    </source>
</evidence>
<reference evidence="3 6" key="2">
    <citation type="submission" date="2018-07" db="EMBL/GenBank/DDBJ databases">
        <title>Genome sequences of Haloplanus aerogenes JCM 16430T.</title>
        <authorList>
            <person name="Kim Y.B."/>
            <person name="Roh S.W."/>
        </authorList>
    </citation>
    <scope>NUCLEOTIDE SEQUENCE [LARGE SCALE GENOMIC DNA]</scope>
    <source>
        <strain evidence="3 6">JCM 16430</strain>
    </source>
</reference>
<evidence type="ECO:0000259" key="2">
    <source>
        <dbReference type="Pfam" id="PF18902"/>
    </source>
</evidence>
<dbReference type="Pfam" id="PF18902">
    <property type="entry name" value="DUF5658"/>
    <property type="match status" value="1"/>
</dbReference>
<keyword evidence="6" id="KW-1185">Reference proteome</keyword>
<proteinExistence type="predicted"/>
<keyword evidence="1" id="KW-0472">Membrane</keyword>
<dbReference type="RefSeq" id="WP_121919233.1">
    <property type="nucleotide sequence ID" value="NZ_CP034145.1"/>
</dbReference>
<keyword evidence="1" id="KW-1133">Transmembrane helix</keyword>
<evidence type="ECO:0000313" key="6">
    <source>
        <dbReference type="Proteomes" id="UP000282007"/>
    </source>
</evidence>
<evidence type="ECO:0000313" key="5">
    <source>
        <dbReference type="Proteomes" id="UP000277326"/>
    </source>
</evidence>
<sequence length="129" mass="12911">MSTDTAQSQSRETVGPAVGSAYLDAVATRTTAHASWLWAVALASLVADGVLTIYGIRLGLTEVNPVAADLIASVGALSALALLKGGAVGVAVAGWVVMPDDYRGLVPAGLALPWVVASVMNVVAVGLAL</sequence>
<gene>
    <name evidence="4" type="ORF">ATH50_0521</name>
    <name evidence="3" type="ORF">DU502_10045</name>
</gene>
<evidence type="ECO:0000313" key="3">
    <source>
        <dbReference type="EMBL" id="AZH25698.1"/>
    </source>
</evidence>
<dbReference type="OrthoDB" id="306403at2157"/>
<name>A0A3M0DTX1_9EURY</name>
<dbReference type="AlphaFoldDB" id="A0A3M0DTX1"/>
<dbReference type="Proteomes" id="UP000277326">
    <property type="component" value="Unassembled WGS sequence"/>
</dbReference>
<dbReference type="KEGG" id="haer:DU502_10045"/>
<protein>
    <recommendedName>
        <fullName evidence="2">DUF5658 domain-containing protein</fullName>
    </recommendedName>
</protein>
<feature type="transmembrane region" description="Helical" evidence="1">
    <location>
        <begin position="36"/>
        <end position="58"/>
    </location>
</feature>
<evidence type="ECO:0000313" key="4">
    <source>
        <dbReference type="EMBL" id="RMB25431.1"/>
    </source>
</evidence>